<comment type="caution">
    <text evidence="2">The sequence shown here is derived from an EMBL/GenBank/DDBJ whole genome shotgun (WGS) entry which is preliminary data.</text>
</comment>
<dbReference type="PANTHER" id="PTHR35535">
    <property type="entry name" value="HEAT SHOCK PROTEIN HSLJ"/>
    <property type="match status" value="1"/>
</dbReference>
<dbReference type="PROSITE" id="PS51257">
    <property type="entry name" value="PROKAR_LIPOPROTEIN"/>
    <property type="match status" value="1"/>
</dbReference>
<dbReference type="Gene3D" id="2.40.128.270">
    <property type="match status" value="1"/>
</dbReference>
<keyword evidence="2" id="KW-0346">Stress response</keyword>
<evidence type="ECO:0000313" key="3">
    <source>
        <dbReference type="Proteomes" id="UP000237056"/>
    </source>
</evidence>
<gene>
    <name evidence="2" type="ORF">Q361_102198</name>
</gene>
<evidence type="ECO:0000313" key="2">
    <source>
        <dbReference type="EMBL" id="POS02885.1"/>
    </source>
</evidence>
<reference evidence="2 3" key="1">
    <citation type="submission" date="2018-01" db="EMBL/GenBank/DDBJ databases">
        <title>Genomic Encyclopedia of Type Strains, Phase I: the one thousand microbial genomes (KMG-I) project.</title>
        <authorList>
            <person name="Goeker M."/>
        </authorList>
    </citation>
    <scope>NUCLEOTIDE SEQUENCE [LARGE SCALE GENOMIC DNA]</scope>
    <source>
        <strain evidence="2 3">DSM 17960</strain>
    </source>
</reference>
<dbReference type="PANTHER" id="PTHR35535:SF1">
    <property type="entry name" value="HEAT SHOCK PROTEIN HSLJ"/>
    <property type="match status" value="1"/>
</dbReference>
<dbReference type="EMBL" id="PQNY01000002">
    <property type="protein sequence ID" value="POS02885.1"/>
    <property type="molecule type" value="Genomic_DNA"/>
</dbReference>
<feature type="domain" description="DUF306" evidence="1">
    <location>
        <begin position="47"/>
        <end position="148"/>
    </location>
</feature>
<dbReference type="AlphaFoldDB" id="A0A2S4NB22"/>
<dbReference type="InterPro" id="IPR005184">
    <property type="entry name" value="DUF306_Meta_HslJ"/>
</dbReference>
<protein>
    <submittedName>
        <fullName evidence="2">Heat shock protein HslJ</fullName>
    </submittedName>
</protein>
<dbReference type="Proteomes" id="UP000237056">
    <property type="component" value="Unassembled WGS sequence"/>
</dbReference>
<accession>A0A2S4NB22</accession>
<dbReference type="InterPro" id="IPR038670">
    <property type="entry name" value="HslJ-like_sf"/>
</dbReference>
<dbReference type="InterPro" id="IPR053147">
    <property type="entry name" value="Hsp_HslJ-like"/>
</dbReference>
<sequence>MKYSVILTIAIVQITLLSCTKKITENNNTKNSTLTEMPKTIEDVSLLNGRKFMIVEINDTPISFDSENKKDKYIVHFYEKGRFSAMAGCNTLGGSYEQGEGNTISFSKILSTMMVCEDMKAERSFSTALAKVDNFTINNNVLVLRATTKILVKLQEIK</sequence>
<dbReference type="Pfam" id="PF03724">
    <property type="entry name" value="META"/>
    <property type="match status" value="1"/>
</dbReference>
<organism evidence="2 3">
    <name type="scientific">Flavobacterium croceum DSM 17960</name>
    <dbReference type="NCBI Taxonomy" id="1121886"/>
    <lineage>
        <taxon>Bacteria</taxon>
        <taxon>Pseudomonadati</taxon>
        <taxon>Bacteroidota</taxon>
        <taxon>Flavobacteriia</taxon>
        <taxon>Flavobacteriales</taxon>
        <taxon>Flavobacteriaceae</taxon>
        <taxon>Flavobacterium</taxon>
    </lineage>
</organism>
<keyword evidence="3" id="KW-1185">Reference proteome</keyword>
<evidence type="ECO:0000259" key="1">
    <source>
        <dbReference type="Pfam" id="PF03724"/>
    </source>
</evidence>
<dbReference type="OrthoDB" id="5348860at2"/>
<dbReference type="RefSeq" id="WP_103725127.1">
    <property type="nucleotide sequence ID" value="NZ_PQNY01000002.1"/>
</dbReference>
<proteinExistence type="predicted"/>
<name>A0A2S4NB22_9FLAO</name>